<dbReference type="Proteomes" id="UP001283341">
    <property type="component" value="Unassembled WGS sequence"/>
</dbReference>
<comment type="caution">
    <text evidence="2">The sequence shown here is derived from an EMBL/GenBank/DDBJ whole genome shotgun (WGS) entry which is preliminary data.</text>
</comment>
<dbReference type="EMBL" id="JAUEDM010000001">
    <property type="protein sequence ID" value="KAK3331327.1"/>
    <property type="molecule type" value="Genomic_DNA"/>
</dbReference>
<gene>
    <name evidence="2" type="ORF">B0H66DRAFT_528654</name>
</gene>
<feature type="domain" description="CorA-like transporter" evidence="1">
    <location>
        <begin position="17"/>
        <end position="290"/>
    </location>
</feature>
<name>A0AAE0IUC4_9PEZI</name>
<evidence type="ECO:0000313" key="2">
    <source>
        <dbReference type="EMBL" id="KAK3331327.1"/>
    </source>
</evidence>
<dbReference type="AlphaFoldDB" id="A0AAE0IUC4"/>
<evidence type="ECO:0000259" key="1">
    <source>
        <dbReference type="Pfam" id="PF26616"/>
    </source>
</evidence>
<organism evidence="2 3">
    <name type="scientific">Apodospora peruviana</name>
    <dbReference type="NCBI Taxonomy" id="516989"/>
    <lineage>
        <taxon>Eukaryota</taxon>
        <taxon>Fungi</taxon>
        <taxon>Dikarya</taxon>
        <taxon>Ascomycota</taxon>
        <taxon>Pezizomycotina</taxon>
        <taxon>Sordariomycetes</taxon>
        <taxon>Sordariomycetidae</taxon>
        <taxon>Sordariales</taxon>
        <taxon>Lasiosphaeriaceae</taxon>
        <taxon>Apodospora</taxon>
    </lineage>
</organism>
<dbReference type="InterPro" id="IPR058257">
    <property type="entry name" value="CorA-like_dom"/>
</dbReference>
<sequence length="518" mass="59736">MAPDQEPEVDMYSRFLQACRESHEYPYTLLRTPLGPLPGSLLKRYHSSLAQNSSDLCNESRTRIQFWDQWPGDQTCHRTEVNSQADLSEHVERKGEDPRCRHLFIESRHSRAPLDCSVAALKLILTFHQVDPFFLDHVFAFGRQQEPLDACWTHFKDHNTLDRHDNHPSLAPLGRSGREVRHSFLLRLVERTQPGGDSLWHWPIRQVAAYHSFDLSNGRSIWITVKGNGVMRERIMQDTMDLPVFRRSMTDESIVACFNASLATHLIYFQWCGENWRWFIRDIEEEIREKCTLLRTAAIDREPYFARLPRRTDSASSFVDIEAPPDRTDDGSIDAEKSMPDDAFVLGFFSYKDLQTLHSMGRTLEEARLVVELNHSTLKKVCRYYQHIVQSHSDAGDIPEDAKQGFRDSISRFIPKVESIMEDLEINLAQLTSLLRKLDADKTLLECILQFRSSQGSRVFEELAHENSIAMQVTSEATKLATHSTHVISFIAFCLDIIHKAYQNRILQCRASSTTQLA</sequence>
<proteinExistence type="predicted"/>
<keyword evidence="3" id="KW-1185">Reference proteome</keyword>
<protein>
    <recommendedName>
        <fullName evidence="1">CorA-like transporter domain-containing protein</fullName>
    </recommendedName>
</protein>
<evidence type="ECO:0000313" key="3">
    <source>
        <dbReference type="Proteomes" id="UP001283341"/>
    </source>
</evidence>
<reference evidence="2" key="2">
    <citation type="submission" date="2023-06" db="EMBL/GenBank/DDBJ databases">
        <authorList>
            <consortium name="Lawrence Berkeley National Laboratory"/>
            <person name="Haridas S."/>
            <person name="Hensen N."/>
            <person name="Bonometti L."/>
            <person name="Westerberg I."/>
            <person name="Brannstrom I.O."/>
            <person name="Guillou S."/>
            <person name="Cros-Aarteil S."/>
            <person name="Calhoun S."/>
            <person name="Kuo A."/>
            <person name="Mondo S."/>
            <person name="Pangilinan J."/>
            <person name="Riley R."/>
            <person name="Labutti K."/>
            <person name="Andreopoulos B."/>
            <person name="Lipzen A."/>
            <person name="Chen C."/>
            <person name="Yanf M."/>
            <person name="Daum C."/>
            <person name="Ng V."/>
            <person name="Clum A."/>
            <person name="Steindorff A."/>
            <person name="Ohm R."/>
            <person name="Martin F."/>
            <person name="Silar P."/>
            <person name="Natvig D."/>
            <person name="Lalanne C."/>
            <person name="Gautier V."/>
            <person name="Ament-Velasquez S.L."/>
            <person name="Kruys A."/>
            <person name="Hutchinson M.I."/>
            <person name="Powell A.J."/>
            <person name="Barry K."/>
            <person name="Miller A.N."/>
            <person name="Grigoriev I.V."/>
            <person name="Debuchy R."/>
            <person name="Gladieux P."/>
            <person name="Thoren M.H."/>
            <person name="Johannesson H."/>
        </authorList>
    </citation>
    <scope>NUCLEOTIDE SEQUENCE</scope>
    <source>
        <strain evidence="2">CBS 118394</strain>
    </source>
</reference>
<dbReference type="Pfam" id="PF26616">
    <property type="entry name" value="CorA-like"/>
    <property type="match status" value="1"/>
</dbReference>
<accession>A0AAE0IUC4</accession>
<reference evidence="2" key="1">
    <citation type="journal article" date="2023" name="Mol. Phylogenet. Evol.">
        <title>Genome-scale phylogeny and comparative genomics of the fungal order Sordariales.</title>
        <authorList>
            <person name="Hensen N."/>
            <person name="Bonometti L."/>
            <person name="Westerberg I."/>
            <person name="Brannstrom I.O."/>
            <person name="Guillou S."/>
            <person name="Cros-Aarteil S."/>
            <person name="Calhoun S."/>
            <person name="Haridas S."/>
            <person name="Kuo A."/>
            <person name="Mondo S."/>
            <person name="Pangilinan J."/>
            <person name="Riley R."/>
            <person name="LaButti K."/>
            <person name="Andreopoulos B."/>
            <person name="Lipzen A."/>
            <person name="Chen C."/>
            <person name="Yan M."/>
            <person name="Daum C."/>
            <person name="Ng V."/>
            <person name="Clum A."/>
            <person name="Steindorff A."/>
            <person name="Ohm R.A."/>
            <person name="Martin F."/>
            <person name="Silar P."/>
            <person name="Natvig D.O."/>
            <person name="Lalanne C."/>
            <person name="Gautier V."/>
            <person name="Ament-Velasquez S.L."/>
            <person name="Kruys A."/>
            <person name="Hutchinson M.I."/>
            <person name="Powell A.J."/>
            <person name="Barry K."/>
            <person name="Miller A.N."/>
            <person name="Grigoriev I.V."/>
            <person name="Debuchy R."/>
            <person name="Gladieux P."/>
            <person name="Hiltunen Thoren M."/>
            <person name="Johannesson H."/>
        </authorList>
    </citation>
    <scope>NUCLEOTIDE SEQUENCE</scope>
    <source>
        <strain evidence="2">CBS 118394</strain>
    </source>
</reference>